<sequence>MLPCHQAPPVAGQSAAAMVAWRSVALRFQTCSVSFRRFGRDSVDWLVSWSSESASCPITHVSIQIPWNSTPLRLPEHYHTGGYYDDCVRYTSSVHHQLTWYNKHRDFQWHNRGHAQHLLGKPARDLSRHAWFSVPTSRRSGGRMHRKPFFQTVSLLILVLLMVSCGGAPSPAAGFPSPTAVPSEPTITAPPTPILAPTPETPPATSLPEPTSAPPATSQPEPTPIPSPQPTVAPPPPTATPTPAPPTPVPPTSSFTGILFFLRDGALWIFDAGGERLIVDQVREFTPSANGNVIAVVREVERQFDVWTVRRDGSDLRRITNDRSVEASLSWSPDNAALIFAAADASEFLPQTWPDRALWCSAGQIVVLDIASGQRQALANGCDPALSPDGRRIAYSAPPTLRDPAIAGGAPVAGNAIRLINRRGENTWNFARADGADAPAPNTGMLVYAPAWSPDGASVAYHRYVGMQIEVDVNLSEIGGSFEGKGRPFAEGAGWLLPSRFAPDGRRTAIIEHNYSDARGFGGYDDWSVQVVALDGLRTVDLPQGSVTMLGGSATRLPRAASAAWSPDGTLLAVLLPPGWRPDVPLNEPFDPSGAESPGEVWLWQPGVAPSIRLISNVDFASPLAWLP</sequence>
<feature type="region of interest" description="Disordered" evidence="1">
    <location>
        <begin position="175"/>
        <end position="251"/>
    </location>
</feature>
<feature type="compositionally biased region" description="Pro residues" evidence="1">
    <location>
        <begin position="188"/>
        <end position="202"/>
    </location>
</feature>
<name>A7NK13_ROSCS</name>
<dbReference type="HOGENOM" id="CLU_029704_0_0_0"/>
<reference evidence="2 3" key="1">
    <citation type="submission" date="2007-08" db="EMBL/GenBank/DDBJ databases">
        <title>Complete sequence of Roseiflexus castenholzii DSM 13941.</title>
        <authorList>
            <consortium name="US DOE Joint Genome Institute"/>
            <person name="Copeland A."/>
            <person name="Lucas S."/>
            <person name="Lapidus A."/>
            <person name="Barry K."/>
            <person name="Glavina del Rio T."/>
            <person name="Dalin E."/>
            <person name="Tice H."/>
            <person name="Pitluck S."/>
            <person name="Thompson L.S."/>
            <person name="Brettin T."/>
            <person name="Bruce D."/>
            <person name="Detter J.C."/>
            <person name="Han C."/>
            <person name="Tapia R."/>
            <person name="Schmutz J."/>
            <person name="Larimer F."/>
            <person name="Land M."/>
            <person name="Hauser L."/>
            <person name="Kyrpides N."/>
            <person name="Mikhailova N."/>
            <person name="Bryant D.A."/>
            <person name="Hanada S."/>
            <person name="Tsukatani Y."/>
            <person name="Richardson P."/>
        </authorList>
    </citation>
    <scope>NUCLEOTIDE SEQUENCE [LARGE SCALE GENOMIC DNA]</scope>
    <source>
        <strain evidence="3">DSM 13941 / HLO8</strain>
    </source>
</reference>
<dbReference type="PRINTS" id="PR01217">
    <property type="entry name" value="PRICHEXTENSN"/>
</dbReference>
<feature type="compositionally biased region" description="Pro residues" evidence="1">
    <location>
        <begin position="221"/>
        <end position="251"/>
    </location>
</feature>
<dbReference type="InterPro" id="IPR011042">
    <property type="entry name" value="6-blade_b-propeller_TolB-like"/>
</dbReference>
<dbReference type="SUPFAM" id="SSF82171">
    <property type="entry name" value="DPP6 N-terminal domain-like"/>
    <property type="match status" value="1"/>
</dbReference>
<protein>
    <recommendedName>
        <fullName evidence="4">WD40 domain protein beta Propeller</fullName>
    </recommendedName>
</protein>
<evidence type="ECO:0000313" key="3">
    <source>
        <dbReference type="Proteomes" id="UP000000263"/>
    </source>
</evidence>
<dbReference type="Pfam" id="PF07676">
    <property type="entry name" value="PD40"/>
    <property type="match status" value="1"/>
</dbReference>
<evidence type="ECO:0000313" key="2">
    <source>
        <dbReference type="EMBL" id="ABU57833.1"/>
    </source>
</evidence>
<evidence type="ECO:0008006" key="4">
    <source>
        <dbReference type="Google" id="ProtNLM"/>
    </source>
</evidence>
<dbReference type="Gene3D" id="2.120.10.30">
    <property type="entry name" value="TolB, C-terminal domain"/>
    <property type="match status" value="2"/>
</dbReference>
<feature type="compositionally biased region" description="Low complexity" evidence="1">
    <location>
        <begin position="203"/>
        <end position="220"/>
    </location>
</feature>
<dbReference type="STRING" id="383372.Rcas_1741"/>
<proteinExistence type="predicted"/>
<dbReference type="EMBL" id="CP000804">
    <property type="protein sequence ID" value="ABU57833.1"/>
    <property type="molecule type" value="Genomic_DNA"/>
</dbReference>
<evidence type="ECO:0000256" key="1">
    <source>
        <dbReference type="SAM" id="MobiDB-lite"/>
    </source>
</evidence>
<dbReference type="PANTHER" id="PTHR48125">
    <property type="entry name" value="LP07818P1"/>
    <property type="match status" value="1"/>
</dbReference>
<gene>
    <name evidence="2" type="ordered locus">Rcas_1741</name>
</gene>
<dbReference type="Proteomes" id="UP000000263">
    <property type="component" value="Chromosome"/>
</dbReference>
<dbReference type="eggNOG" id="COG0823">
    <property type="taxonomic scope" value="Bacteria"/>
</dbReference>
<dbReference type="AlphaFoldDB" id="A7NK13"/>
<dbReference type="InterPro" id="IPR011659">
    <property type="entry name" value="WD40"/>
</dbReference>
<accession>A7NK13</accession>
<dbReference type="KEGG" id="rca:Rcas_1741"/>
<organism evidence="2 3">
    <name type="scientific">Roseiflexus castenholzii (strain DSM 13941 / HLO8)</name>
    <dbReference type="NCBI Taxonomy" id="383372"/>
    <lineage>
        <taxon>Bacteria</taxon>
        <taxon>Bacillati</taxon>
        <taxon>Chloroflexota</taxon>
        <taxon>Chloroflexia</taxon>
        <taxon>Chloroflexales</taxon>
        <taxon>Roseiflexineae</taxon>
        <taxon>Roseiflexaceae</taxon>
        <taxon>Roseiflexus</taxon>
    </lineage>
</organism>
<dbReference type="PANTHER" id="PTHR48125:SF10">
    <property type="entry name" value="OS12G0136300 PROTEIN"/>
    <property type="match status" value="1"/>
</dbReference>
<keyword evidence="3" id="KW-1185">Reference proteome</keyword>
<feature type="compositionally biased region" description="Low complexity" evidence="1">
    <location>
        <begin position="175"/>
        <end position="187"/>
    </location>
</feature>